<gene>
    <name evidence="2" type="ORF">V9T40_002617</name>
</gene>
<evidence type="ECO:0000313" key="3">
    <source>
        <dbReference type="Proteomes" id="UP001367676"/>
    </source>
</evidence>
<dbReference type="AlphaFoldDB" id="A0AAN9Y4D8"/>
<proteinExistence type="predicted"/>
<evidence type="ECO:0000313" key="2">
    <source>
        <dbReference type="EMBL" id="KAK7591004.1"/>
    </source>
</evidence>
<feature type="region of interest" description="Disordered" evidence="1">
    <location>
        <begin position="65"/>
        <end position="104"/>
    </location>
</feature>
<keyword evidence="3" id="KW-1185">Reference proteome</keyword>
<dbReference type="EMBL" id="JBBCAQ010000022">
    <property type="protein sequence ID" value="KAK7591004.1"/>
    <property type="molecule type" value="Genomic_DNA"/>
</dbReference>
<reference evidence="2 3" key="1">
    <citation type="submission" date="2024-03" db="EMBL/GenBank/DDBJ databases">
        <title>Adaptation during the transition from Ophiocordyceps entomopathogen to insect associate is accompanied by gene loss and intensified selection.</title>
        <authorList>
            <person name="Ward C.M."/>
            <person name="Onetto C.A."/>
            <person name="Borneman A.R."/>
        </authorList>
    </citation>
    <scope>NUCLEOTIDE SEQUENCE [LARGE SCALE GENOMIC DNA]</scope>
    <source>
        <strain evidence="2">AWRI1</strain>
        <tissue evidence="2">Single Adult Female</tissue>
    </source>
</reference>
<protein>
    <submittedName>
        <fullName evidence="2">Uncharacterized protein</fullName>
    </submittedName>
</protein>
<evidence type="ECO:0000256" key="1">
    <source>
        <dbReference type="SAM" id="MobiDB-lite"/>
    </source>
</evidence>
<dbReference type="Proteomes" id="UP001367676">
    <property type="component" value="Unassembled WGS sequence"/>
</dbReference>
<accession>A0AAN9Y4D8</accession>
<organism evidence="2 3">
    <name type="scientific">Parthenolecanium corni</name>
    <dbReference type="NCBI Taxonomy" id="536013"/>
    <lineage>
        <taxon>Eukaryota</taxon>
        <taxon>Metazoa</taxon>
        <taxon>Ecdysozoa</taxon>
        <taxon>Arthropoda</taxon>
        <taxon>Hexapoda</taxon>
        <taxon>Insecta</taxon>
        <taxon>Pterygota</taxon>
        <taxon>Neoptera</taxon>
        <taxon>Paraneoptera</taxon>
        <taxon>Hemiptera</taxon>
        <taxon>Sternorrhyncha</taxon>
        <taxon>Coccoidea</taxon>
        <taxon>Coccidae</taxon>
        <taxon>Parthenolecanium</taxon>
    </lineage>
</organism>
<name>A0AAN9Y4D8_9HEMI</name>
<comment type="caution">
    <text evidence="2">The sequence shown here is derived from an EMBL/GenBank/DDBJ whole genome shotgun (WGS) entry which is preliminary data.</text>
</comment>
<sequence length="104" mass="11790">MSVSCGQMLEIGEAYTYTNALQAASIENDAFGMLMGNRCFRAINELREVVNEVVIVTEAHFTRHHPQHIDLTSRPHYNPSPSRNRYSKVDGDDDDDNIHQLEKG</sequence>